<dbReference type="FunCoup" id="D6W7E7">
    <property type="interactions" value="1"/>
</dbReference>
<dbReference type="PANTHER" id="PTHR12242:SF49">
    <property type="entry name" value="HEADBUTT, ISOFORM E"/>
    <property type="match status" value="1"/>
</dbReference>
<evidence type="ECO:0000256" key="1">
    <source>
        <dbReference type="SAM" id="Phobius"/>
    </source>
</evidence>
<keyword evidence="3" id="KW-1185">Reference proteome</keyword>
<dbReference type="Proteomes" id="UP000007266">
    <property type="component" value="Linkage group 1"/>
</dbReference>
<dbReference type="PANTHER" id="PTHR12242">
    <property type="entry name" value="OS02G0130600 PROTEIN-RELATED"/>
    <property type="match status" value="1"/>
</dbReference>
<protein>
    <submittedName>
        <fullName evidence="2">Protein rolling stone-like Protein</fullName>
    </submittedName>
</protein>
<feature type="transmembrane region" description="Helical" evidence="1">
    <location>
        <begin position="227"/>
        <end position="248"/>
    </location>
</feature>
<gene>
    <name evidence="2" type="primary">AUGUSTUS-3.0.2_05180</name>
    <name evidence="2" type="ORF">TcasGA2_TC005180</name>
</gene>
<sequence>MIETWKKNCSLKQLSLEHDEPITFVVSQWQREPKPSVVYLVYRWIVALFFFITFVLSIWDFKHPDADSSFKAKWLIYLTNWGYTTCTLQSLISAIILSICVLAPRLRSRPNLQSSTLKFYKLYWVLNVIATDIAFGITILYWSLIYDEKVMDFDAMNFFVHANNSVLMMIDLFVVAHPIRLLHCCYPVVFGICYAVFSVIFYAAGGISREGQVYIYNILDWRKPGTTTVICLAVLAFIVIVHISCWGLHKFRIWTHSKCLPEAGADCNGLNKEEKDTKGAYVNEGIANDMV</sequence>
<evidence type="ECO:0000313" key="2">
    <source>
        <dbReference type="EMBL" id="EFA11216.1"/>
    </source>
</evidence>
<name>D6W7E7_TRICA</name>
<dbReference type="EMBL" id="KQ971307">
    <property type="protein sequence ID" value="EFA11216.1"/>
    <property type="molecule type" value="Genomic_DNA"/>
</dbReference>
<dbReference type="Pfam" id="PF21534">
    <property type="entry name" value="Rost"/>
    <property type="match status" value="1"/>
</dbReference>
<accession>D6W7E7</accession>
<keyword evidence="1" id="KW-0472">Membrane</keyword>
<dbReference type="OrthoDB" id="419711at2759"/>
<dbReference type="InParanoid" id="D6W7E7"/>
<dbReference type="eggNOG" id="ENOG502S4P2">
    <property type="taxonomic scope" value="Eukaryota"/>
</dbReference>
<dbReference type="PhylomeDB" id="D6W7E7"/>
<dbReference type="KEGG" id="tca:660805"/>
<feature type="transmembrane region" description="Helical" evidence="1">
    <location>
        <begin position="124"/>
        <end position="146"/>
    </location>
</feature>
<keyword evidence="1" id="KW-1133">Transmembrane helix</keyword>
<feature type="transmembrane region" description="Helical" evidence="1">
    <location>
        <begin position="188"/>
        <end position="207"/>
    </location>
</feature>
<reference evidence="2 3" key="1">
    <citation type="journal article" date="2008" name="Nature">
        <title>The genome of the model beetle and pest Tribolium castaneum.</title>
        <authorList>
            <consortium name="Tribolium Genome Sequencing Consortium"/>
            <person name="Richards S."/>
            <person name="Gibbs R.A."/>
            <person name="Weinstock G.M."/>
            <person name="Brown S.J."/>
            <person name="Denell R."/>
            <person name="Beeman R.W."/>
            <person name="Gibbs R."/>
            <person name="Beeman R.W."/>
            <person name="Brown S.J."/>
            <person name="Bucher G."/>
            <person name="Friedrich M."/>
            <person name="Grimmelikhuijzen C.J."/>
            <person name="Klingler M."/>
            <person name="Lorenzen M."/>
            <person name="Richards S."/>
            <person name="Roth S."/>
            <person name="Schroder R."/>
            <person name="Tautz D."/>
            <person name="Zdobnov E.M."/>
            <person name="Muzny D."/>
            <person name="Gibbs R.A."/>
            <person name="Weinstock G.M."/>
            <person name="Attaway T."/>
            <person name="Bell S."/>
            <person name="Buhay C.J."/>
            <person name="Chandrabose M.N."/>
            <person name="Chavez D."/>
            <person name="Clerk-Blankenburg K.P."/>
            <person name="Cree A."/>
            <person name="Dao M."/>
            <person name="Davis C."/>
            <person name="Chacko J."/>
            <person name="Dinh H."/>
            <person name="Dugan-Rocha S."/>
            <person name="Fowler G."/>
            <person name="Garner T.T."/>
            <person name="Garnes J."/>
            <person name="Gnirke A."/>
            <person name="Hawes A."/>
            <person name="Hernandez J."/>
            <person name="Hines S."/>
            <person name="Holder M."/>
            <person name="Hume J."/>
            <person name="Jhangiani S.N."/>
            <person name="Joshi V."/>
            <person name="Khan Z.M."/>
            <person name="Jackson L."/>
            <person name="Kovar C."/>
            <person name="Kowis A."/>
            <person name="Lee S."/>
            <person name="Lewis L.R."/>
            <person name="Margolis J."/>
            <person name="Morgan M."/>
            <person name="Nazareth L.V."/>
            <person name="Nguyen N."/>
            <person name="Okwuonu G."/>
            <person name="Parker D."/>
            <person name="Richards S."/>
            <person name="Ruiz S.J."/>
            <person name="Santibanez J."/>
            <person name="Savard J."/>
            <person name="Scherer S.E."/>
            <person name="Schneider B."/>
            <person name="Sodergren E."/>
            <person name="Tautz D."/>
            <person name="Vattahil S."/>
            <person name="Villasana D."/>
            <person name="White C.S."/>
            <person name="Wright R."/>
            <person name="Park Y."/>
            <person name="Beeman R.W."/>
            <person name="Lord J."/>
            <person name="Oppert B."/>
            <person name="Lorenzen M."/>
            <person name="Brown S."/>
            <person name="Wang L."/>
            <person name="Savard J."/>
            <person name="Tautz D."/>
            <person name="Richards S."/>
            <person name="Weinstock G."/>
            <person name="Gibbs R.A."/>
            <person name="Liu Y."/>
            <person name="Worley K."/>
            <person name="Weinstock G."/>
            <person name="Elsik C.G."/>
            <person name="Reese J.T."/>
            <person name="Elhaik E."/>
            <person name="Landan G."/>
            <person name="Graur D."/>
            <person name="Arensburger P."/>
            <person name="Atkinson P."/>
            <person name="Beeman R.W."/>
            <person name="Beidler J."/>
            <person name="Brown S.J."/>
            <person name="Demuth J.P."/>
            <person name="Drury D.W."/>
            <person name="Du Y.Z."/>
            <person name="Fujiwara H."/>
            <person name="Lorenzen M."/>
            <person name="Maselli V."/>
            <person name="Osanai M."/>
            <person name="Park Y."/>
            <person name="Robertson H.M."/>
            <person name="Tu Z."/>
            <person name="Wang J.J."/>
            <person name="Wang S."/>
            <person name="Richards S."/>
            <person name="Song H."/>
            <person name="Zhang L."/>
            <person name="Sodergren E."/>
            <person name="Werner D."/>
            <person name="Stanke M."/>
            <person name="Morgenstern B."/>
            <person name="Solovyev V."/>
            <person name="Kosarev P."/>
            <person name="Brown G."/>
            <person name="Chen H.C."/>
            <person name="Ermolaeva O."/>
            <person name="Hlavina W."/>
            <person name="Kapustin Y."/>
            <person name="Kiryutin B."/>
            <person name="Kitts P."/>
            <person name="Maglott D."/>
            <person name="Pruitt K."/>
            <person name="Sapojnikov V."/>
            <person name="Souvorov A."/>
            <person name="Mackey A.J."/>
            <person name="Waterhouse R.M."/>
            <person name="Wyder S."/>
            <person name="Zdobnov E.M."/>
            <person name="Zdobnov E.M."/>
            <person name="Wyder S."/>
            <person name="Kriventseva E.V."/>
            <person name="Kadowaki T."/>
            <person name="Bork P."/>
            <person name="Aranda M."/>
            <person name="Bao R."/>
            <person name="Beermann A."/>
            <person name="Berns N."/>
            <person name="Bolognesi R."/>
            <person name="Bonneton F."/>
            <person name="Bopp D."/>
            <person name="Brown S.J."/>
            <person name="Bucher G."/>
            <person name="Butts T."/>
            <person name="Chaumot A."/>
            <person name="Denell R.E."/>
            <person name="Ferrier D.E."/>
            <person name="Friedrich M."/>
            <person name="Gordon C.M."/>
            <person name="Jindra M."/>
            <person name="Klingler M."/>
            <person name="Lan Q."/>
            <person name="Lattorff H.M."/>
            <person name="Laudet V."/>
            <person name="von Levetsow C."/>
            <person name="Liu Z."/>
            <person name="Lutz R."/>
            <person name="Lynch J.A."/>
            <person name="da Fonseca R.N."/>
            <person name="Posnien N."/>
            <person name="Reuter R."/>
            <person name="Roth S."/>
            <person name="Savard J."/>
            <person name="Schinko J.B."/>
            <person name="Schmitt C."/>
            <person name="Schoppmeier M."/>
            <person name="Schroder R."/>
            <person name="Shippy T.D."/>
            <person name="Simonnet F."/>
            <person name="Marques-Souza H."/>
            <person name="Tautz D."/>
            <person name="Tomoyasu Y."/>
            <person name="Trauner J."/>
            <person name="Van der Zee M."/>
            <person name="Vervoort M."/>
            <person name="Wittkopp N."/>
            <person name="Wimmer E.A."/>
            <person name="Yang X."/>
            <person name="Jones A.K."/>
            <person name="Sattelle D.B."/>
            <person name="Ebert P.R."/>
            <person name="Nelson D."/>
            <person name="Scott J.G."/>
            <person name="Beeman R.W."/>
            <person name="Muthukrishnan S."/>
            <person name="Kramer K.J."/>
            <person name="Arakane Y."/>
            <person name="Beeman R.W."/>
            <person name="Zhu Q."/>
            <person name="Hogenkamp D."/>
            <person name="Dixit R."/>
            <person name="Oppert B."/>
            <person name="Jiang H."/>
            <person name="Zou Z."/>
            <person name="Marshall J."/>
            <person name="Elpidina E."/>
            <person name="Vinokurov K."/>
            <person name="Oppert C."/>
            <person name="Zou Z."/>
            <person name="Evans J."/>
            <person name="Lu Z."/>
            <person name="Zhao P."/>
            <person name="Sumathipala N."/>
            <person name="Altincicek B."/>
            <person name="Vilcinskas A."/>
            <person name="Williams M."/>
            <person name="Hultmark D."/>
            <person name="Hetru C."/>
            <person name="Jiang H."/>
            <person name="Grimmelikhuijzen C.J."/>
            <person name="Hauser F."/>
            <person name="Cazzamali G."/>
            <person name="Williamson M."/>
            <person name="Park Y."/>
            <person name="Li B."/>
            <person name="Tanaka Y."/>
            <person name="Predel R."/>
            <person name="Neupert S."/>
            <person name="Schachtner J."/>
            <person name="Verleyen P."/>
            <person name="Raible F."/>
            <person name="Bork P."/>
            <person name="Friedrich M."/>
            <person name="Walden K.K."/>
            <person name="Robertson H.M."/>
            <person name="Angeli S."/>
            <person name="Foret S."/>
            <person name="Bucher G."/>
            <person name="Schuetz S."/>
            <person name="Maleszka R."/>
            <person name="Wimmer E.A."/>
            <person name="Beeman R.W."/>
            <person name="Lorenzen M."/>
            <person name="Tomoyasu Y."/>
            <person name="Miller S.C."/>
            <person name="Grossmann D."/>
            <person name="Bucher G."/>
        </authorList>
    </citation>
    <scope>NUCLEOTIDE SEQUENCE [LARGE SCALE GENOMIC DNA]</scope>
    <source>
        <strain evidence="2 3">Georgia GA2</strain>
    </source>
</reference>
<feature type="transmembrane region" description="Helical" evidence="1">
    <location>
        <begin position="40"/>
        <end position="61"/>
    </location>
</feature>
<dbReference type="GO" id="GO:0016020">
    <property type="term" value="C:membrane"/>
    <property type="evidence" value="ECO:0000318"/>
    <property type="project" value="GO_Central"/>
</dbReference>
<dbReference type="STRING" id="7070.D6W7E7"/>
<dbReference type="AlphaFoldDB" id="D6W7E7"/>
<reference evidence="2 3" key="2">
    <citation type="journal article" date="2010" name="Nucleic Acids Res.">
        <title>BeetleBase in 2010: revisions to provide comprehensive genomic information for Tribolium castaneum.</title>
        <authorList>
            <person name="Kim H.S."/>
            <person name="Murphy T."/>
            <person name="Xia J."/>
            <person name="Caragea D."/>
            <person name="Park Y."/>
            <person name="Beeman R.W."/>
            <person name="Lorenzen M.D."/>
            <person name="Butcher S."/>
            <person name="Manak J.R."/>
            <person name="Brown S.J."/>
        </authorList>
    </citation>
    <scope>GENOME REANNOTATION</scope>
    <source>
        <strain evidence="2 3">Georgia GA2</strain>
    </source>
</reference>
<feature type="transmembrane region" description="Helical" evidence="1">
    <location>
        <begin position="81"/>
        <end position="103"/>
    </location>
</feature>
<keyword evidence="1" id="KW-0812">Transmembrane</keyword>
<feature type="transmembrane region" description="Helical" evidence="1">
    <location>
        <begin position="158"/>
        <end position="176"/>
    </location>
</feature>
<organism evidence="2 3">
    <name type="scientific">Tribolium castaneum</name>
    <name type="common">Red flour beetle</name>
    <dbReference type="NCBI Taxonomy" id="7070"/>
    <lineage>
        <taxon>Eukaryota</taxon>
        <taxon>Metazoa</taxon>
        <taxon>Ecdysozoa</taxon>
        <taxon>Arthropoda</taxon>
        <taxon>Hexapoda</taxon>
        <taxon>Insecta</taxon>
        <taxon>Pterygota</taxon>
        <taxon>Neoptera</taxon>
        <taxon>Endopterygota</taxon>
        <taxon>Coleoptera</taxon>
        <taxon>Polyphaga</taxon>
        <taxon>Cucujiformia</taxon>
        <taxon>Tenebrionidae</taxon>
        <taxon>Tenebrionidae incertae sedis</taxon>
        <taxon>Tribolium</taxon>
    </lineage>
</organism>
<proteinExistence type="predicted"/>
<evidence type="ECO:0000313" key="3">
    <source>
        <dbReference type="Proteomes" id="UP000007266"/>
    </source>
</evidence>
<dbReference type="OMA" id="NGRWFIY"/>
<dbReference type="InterPro" id="IPR049352">
    <property type="entry name" value="Rost"/>
</dbReference>
<dbReference type="HOGENOM" id="CLU_066320_1_1_1"/>